<keyword evidence="3" id="KW-1185">Reference proteome</keyword>
<sequence>MRMAIMVILLFGPVTMRCCVAALLVSALTTLAVAVADDAHHDVSAPQNDNEVELTEEDKRAWSSLHGGGGWGKRGWQDMSSAWGKRAWQDLNSAWGKRGWQDMSSAWGKRAWQDLNSAWGKRGWQDLNPAWGKRAWRDMSQSPWGKRGWQDMSSAWGKRGWNDMSSAWGKRGWNDMSSAWGKRGWNDMSSAWGKRAPEKWANFHGSWGNRETDPDYEEMDAVIEQLIPIQQVQDMERIESPEKKAWSALHGAWGKRPVKQAQYNSGSYYWKREPAWTNLRGMWGKRSAQLDVDAIDDEHESAPRDEA</sequence>
<dbReference type="Proteomes" id="UP000494106">
    <property type="component" value="Unassembled WGS sequence"/>
</dbReference>
<feature type="signal peptide" evidence="1">
    <location>
        <begin position="1"/>
        <end position="34"/>
    </location>
</feature>
<evidence type="ECO:0000313" key="3">
    <source>
        <dbReference type="Proteomes" id="UP000494106"/>
    </source>
</evidence>
<evidence type="ECO:0008006" key="4">
    <source>
        <dbReference type="Google" id="ProtNLM"/>
    </source>
</evidence>
<organism evidence="2 3">
    <name type="scientific">Arctia plantaginis</name>
    <name type="common">Wood tiger moth</name>
    <name type="synonym">Phalaena plantaginis</name>
    <dbReference type="NCBI Taxonomy" id="874455"/>
    <lineage>
        <taxon>Eukaryota</taxon>
        <taxon>Metazoa</taxon>
        <taxon>Ecdysozoa</taxon>
        <taxon>Arthropoda</taxon>
        <taxon>Hexapoda</taxon>
        <taxon>Insecta</taxon>
        <taxon>Pterygota</taxon>
        <taxon>Neoptera</taxon>
        <taxon>Endopterygota</taxon>
        <taxon>Lepidoptera</taxon>
        <taxon>Glossata</taxon>
        <taxon>Ditrysia</taxon>
        <taxon>Noctuoidea</taxon>
        <taxon>Erebidae</taxon>
        <taxon>Arctiinae</taxon>
        <taxon>Arctia</taxon>
    </lineage>
</organism>
<keyword evidence="1" id="KW-0732">Signal</keyword>
<evidence type="ECO:0000256" key="1">
    <source>
        <dbReference type="SAM" id="SignalP"/>
    </source>
</evidence>
<name>A0A8S1AKN3_ARCPL</name>
<dbReference type="AlphaFoldDB" id="A0A8S1AKN3"/>
<protein>
    <recommendedName>
        <fullName evidence="4">Prothoracicostatic peptide</fullName>
    </recommendedName>
</protein>
<dbReference type="EMBL" id="CADEBC010000529">
    <property type="protein sequence ID" value="CAB3246963.1"/>
    <property type="molecule type" value="Genomic_DNA"/>
</dbReference>
<feature type="chain" id="PRO_5035759189" description="Prothoracicostatic peptide" evidence="1">
    <location>
        <begin position="35"/>
        <end position="307"/>
    </location>
</feature>
<dbReference type="OrthoDB" id="6090360at2759"/>
<proteinExistence type="predicted"/>
<reference evidence="2 3" key="1">
    <citation type="submission" date="2020-04" db="EMBL/GenBank/DDBJ databases">
        <authorList>
            <person name="Wallbank WR R."/>
            <person name="Pardo Diaz C."/>
            <person name="Kozak K."/>
            <person name="Martin S."/>
            <person name="Jiggins C."/>
            <person name="Moest M."/>
            <person name="Warren A I."/>
            <person name="Byers J.R.P. K."/>
            <person name="Montejo-Kovacevich G."/>
            <person name="Yen C E."/>
        </authorList>
    </citation>
    <scope>NUCLEOTIDE SEQUENCE [LARGE SCALE GENOMIC DNA]</scope>
</reference>
<gene>
    <name evidence="2" type="ORF">APLA_LOCUS11125</name>
</gene>
<evidence type="ECO:0000313" key="2">
    <source>
        <dbReference type="EMBL" id="CAB3246963.1"/>
    </source>
</evidence>
<accession>A0A8S1AKN3</accession>
<comment type="caution">
    <text evidence="2">The sequence shown here is derived from an EMBL/GenBank/DDBJ whole genome shotgun (WGS) entry which is preliminary data.</text>
</comment>